<dbReference type="InterPro" id="IPR002528">
    <property type="entry name" value="MATE_fam"/>
</dbReference>
<dbReference type="PANTHER" id="PTHR43823">
    <property type="entry name" value="SPORULATION PROTEIN YKVU"/>
    <property type="match status" value="1"/>
</dbReference>
<gene>
    <name evidence="10" type="primary">mepA_4</name>
    <name evidence="10" type="ORF">PDLFYP43_01014</name>
</gene>
<evidence type="ECO:0000256" key="1">
    <source>
        <dbReference type="ARBA" id="ARBA00004651"/>
    </source>
</evidence>
<reference evidence="10" key="1">
    <citation type="submission" date="2019-11" db="EMBL/GenBank/DDBJ databases">
        <authorList>
            <person name="Feng L."/>
        </authorList>
    </citation>
    <scope>NUCLEOTIDE SEQUENCE</scope>
    <source>
        <strain evidence="10">PdifficileLFYP43</strain>
    </source>
</reference>
<evidence type="ECO:0000256" key="6">
    <source>
        <dbReference type="ARBA" id="ARBA00022692"/>
    </source>
</evidence>
<dbReference type="GO" id="GO:0042910">
    <property type="term" value="F:xenobiotic transmembrane transporter activity"/>
    <property type="evidence" value="ECO:0007669"/>
    <property type="project" value="InterPro"/>
</dbReference>
<dbReference type="InterPro" id="IPR048279">
    <property type="entry name" value="MdtK-like"/>
</dbReference>
<evidence type="ECO:0000313" key="10">
    <source>
        <dbReference type="EMBL" id="VYU70053.1"/>
    </source>
</evidence>
<dbReference type="RefSeq" id="WP_003435159.1">
    <property type="nucleotide sequence ID" value="NZ_BIQI01000017.1"/>
</dbReference>
<evidence type="ECO:0000256" key="5">
    <source>
        <dbReference type="ARBA" id="ARBA00022475"/>
    </source>
</evidence>
<accession>A0A6N3H133</accession>
<dbReference type="AlphaFoldDB" id="A0A6N3H133"/>
<dbReference type="GO" id="GO:0046677">
    <property type="term" value="P:response to antibiotic"/>
    <property type="evidence" value="ECO:0007669"/>
    <property type="project" value="UniProtKB-KW"/>
</dbReference>
<keyword evidence="5" id="KW-1003">Cell membrane</keyword>
<protein>
    <recommendedName>
        <fullName evidence="3">Multidrug export protein MepA</fullName>
    </recommendedName>
</protein>
<sequence length="441" mass="48379">MIQLSDNFNYKRLLKFTFPTIIMLVISSIYGVVDGYFVSNFVGKTAFTAVNFIMPFLLILGCVGFLFGTGGGALIAKTMGEGKKEEANEQFSLLIVTSAGCGIILAVLGIVTMPWIASAMGADGQLLTDSILYGCVVIIAIPAYILQCEFQCLFATAEKPKLGLYVAIMAGITNIVLDALFITVFKWGLVGAALATAIGQYVGGIIPLLYFSRQNNSLLKFKKPKFDCDVLKKTVANGSSELMTNVSTSVVSMLYNAQLLKYAGEDGVASYGVLLYVALLFQAVFIGYSVGTAPIISYHYGAKNYDELKNLRKRSLIVIICFAVFMFIIGEFLSKPIAFIFVGYDNNLMEMTLRAFMIYSFSFLFSGFGVFGSSFFTALNDGLTSALIAFMRILVFQVVSVLIFPIFWGVNGIWFSIVGAEILATIMTAFFIIRKQKKYHY</sequence>
<dbReference type="CDD" id="cd13143">
    <property type="entry name" value="MATE_MepA_like"/>
    <property type="match status" value="1"/>
</dbReference>
<dbReference type="GO" id="GO:0005886">
    <property type="term" value="C:plasma membrane"/>
    <property type="evidence" value="ECO:0007669"/>
    <property type="project" value="UniProtKB-SubCell"/>
</dbReference>
<keyword evidence="6" id="KW-0812">Transmembrane</keyword>
<dbReference type="Pfam" id="PF01554">
    <property type="entry name" value="MatE"/>
    <property type="match status" value="2"/>
</dbReference>
<dbReference type="EMBL" id="CACRUR010000024">
    <property type="protein sequence ID" value="VYU70053.1"/>
    <property type="molecule type" value="Genomic_DNA"/>
</dbReference>
<keyword evidence="7" id="KW-1133">Transmembrane helix</keyword>
<comment type="subcellular location">
    <subcellularLocation>
        <location evidence="1">Cell membrane</location>
        <topology evidence="1">Multi-pass membrane protein</topology>
    </subcellularLocation>
</comment>
<comment type="similarity">
    <text evidence="2">Belongs to the multi antimicrobial extrusion (MATE) (TC 2.A.66.1) family. MepA subfamily.</text>
</comment>
<name>A0A6N3H133_CLODI</name>
<evidence type="ECO:0000256" key="3">
    <source>
        <dbReference type="ARBA" id="ARBA00022106"/>
    </source>
</evidence>
<evidence type="ECO:0000256" key="7">
    <source>
        <dbReference type="ARBA" id="ARBA00022989"/>
    </source>
</evidence>
<dbReference type="NCBIfam" id="TIGR00797">
    <property type="entry name" value="matE"/>
    <property type="match status" value="1"/>
</dbReference>
<evidence type="ECO:0000256" key="9">
    <source>
        <dbReference type="ARBA" id="ARBA00023251"/>
    </source>
</evidence>
<dbReference type="InterPro" id="IPR045070">
    <property type="entry name" value="MATE_MepA-like"/>
</dbReference>
<keyword evidence="4" id="KW-0813">Transport</keyword>
<keyword evidence="9" id="KW-0046">Antibiotic resistance</keyword>
<dbReference type="InterPro" id="IPR051327">
    <property type="entry name" value="MATE_MepA_subfamily"/>
</dbReference>
<dbReference type="PANTHER" id="PTHR43823:SF3">
    <property type="entry name" value="MULTIDRUG EXPORT PROTEIN MEPA"/>
    <property type="match status" value="1"/>
</dbReference>
<evidence type="ECO:0000256" key="4">
    <source>
        <dbReference type="ARBA" id="ARBA00022448"/>
    </source>
</evidence>
<dbReference type="PIRSF" id="PIRSF006603">
    <property type="entry name" value="DinF"/>
    <property type="match status" value="1"/>
</dbReference>
<keyword evidence="8" id="KW-0472">Membrane</keyword>
<organism evidence="10">
    <name type="scientific">Clostridioides difficile</name>
    <name type="common">Peptoclostridium difficile</name>
    <dbReference type="NCBI Taxonomy" id="1496"/>
    <lineage>
        <taxon>Bacteria</taxon>
        <taxon>Bacillati</taxon>
        <taxon>Bacillota</taxon>
        <taxon>Clostridia</taxon>
        <taxon>Peptostreptococcales</taxon>
        <taxon>Peptostreptococcaceae</taxon>
        <taxon>Clostridioides</taxon>
    </lineage>
</organism>
<evidence type="ECO:0000256" key="8">
    <source>
        <dbReference type="ARBA" id="ARBA00023136"/>
    </source>
</evidence>
<proteinExistence type="inferred from homology"/>
<evidence type="ECO:0000256" key="2">
    <source>
        <dbReference type="ARBA" id="ARBA00008417"/>
    </source>
</evidence>
<dbReference type="GO" id="GO:0015297">
    <property type="term" value="F:antiporter activity"/>
    <property type="evidence" value="ECO:0007669"/>
    <property type="project" value="InterPro"/>
</dbReference>